<feature type="transmembrane region" description="Helical" evidence="1">
    <location>
        <begin position="15"/>
        <end position="34"/>
    </location>
</feature>
<dbReference type="Gene3D" id="3.30.70.1230">
    <property type="entry name" value="Nucleotide cyclase"/>
    <property type="match status" value="1"/>
</dbReference>
<dbReference type="eggNOG" id="COG2203">
    <property type="taxonomic scope" value="Bacteria"/>
</dbReference>
<name>B8FN32_DESAL</name>
<dbReference type="InterPro" id="IPR001054">
    <property type="entry name" value="A/G_cyclase"/>
</dbReference>
<dbReference type="PANTHER" id="PTHR43081:SF1">
    <property type="entry name" value="ADENYLATE CYCLASE, TERMINAL-DIFFERENTIATION SPECIFIC"/>
    <property type="match status" value="1"/>
</dbReference>
<dbReference type="KEGG" id="dal:Dalk_4220"/>
<evidence type="ECO:0000256" key="1">
    <source>
        <dbReference type="SAM" id="Phobius"/>
    </source>
</evidence>
<keyword evidence="1" id="KW-1133">Transmembrane helix</keyword>
<dbReference type="Proteomes" id="UP000000739">
    <property type="component" value="Chromosome"/>
</dbReference>
<dbReference type="SMART" id="SM00065">
    <property type="entry name" value="GAF"/>
    <property type="match status" value="1"/>
</dbReference>
<keyword evidence="1" id="KW-0812">Transmembrane</keyword>
<dbReference type="SUPFAM" id="SSF55781">
    <property type="entry name" value="GAF domain-like"/>
    <property type="match status" value="1"/>
</dbReference>
<dbReference type="SUPFAM" id="SSF55073">
    <property type="entry name" value="Nucleotide cyclase"/>
    <property type="match status" value="1"/>
</dbReference>
<dbReference type="GO" id="GO:0009190">
    <property type="term" value="P:cyclic nucleotide biosynthetic process"/>
    <property type="evidence" value="ECO:0007669"/>
    <property type="project" value="InterPro"/>
</dbReference>
<proteinExistence type="predicted"/>
<accession>B8FN32</accession>
<dbReference type="AlphaFoldDB" id="B8FN32"/>
<dbReference type="EMBL" id="CP001322">
    <property type="protein sequence ID" value="ACL05902.1"/>
    <property type="molecule type" value="Genomic_DNA"/>
</dbReference>
<evidence type="ECO:0000313" key="3">
    <source>
        <dbReference type="EMBL" id="ACL05902.1"/>
    </source>
</evidence>
<dbReference type="GO" id="GO:0035556">
    <property type="term" value="P:intracellular signal transduction"/>
    <property type="evidence" value="ECO:0007669"/>
    <property type="project" value="InterPro"/>
</dbReference>
<dbReference type="GO" id="GO:0004016">
    <property type="term" value="F:adenylate cyclase activity"/>
    <property type="evidence" value="ECO:0007669"/>
    <property type="project" value="UniProtKB-ARBA"/>
</dbReference>
<keyword evidence="1" id="KW-0472">Membrane</keyword>
<dbReference type="Pfam" id="PF00211">
    <property type="entry name" value="Guanylate_cyc"/>
    <property type="match status" value="1"/>
</dbReference>
<dbReference type="RefSeq" id="WP_015948949.1">
    <property type="nucleotide sequence ID" value="NC_011768.1"/>
</dbReference>
<evidence type="ECO:0000259" key="2">
    <source>
        <dbReference type="PROSITE" id="PS50125"/>
    </source>
</evidence>
<dbReference type="CDD" id="cd07302">
    <property type="entry name" value="CHD"/>
    <property type="match status" value="1"/>
</dbReference>
<feature type="transmembrane region" description="Helical" evidence="1">
    <location>
        <begin position="54"/>
        <end position="74"/>
    </location>
</feature>
<gene>
    <name evidence="3" type="ordered locus">Dalk_4220</name>
</gene>
<dbReference type="Gene3D" id="3.30.450.40">
    <property type="match status" value="1"/>
</dbReference>
<dbReference type="InterPro" id="IPR003018">
    <property type="entry name" value="GAF"/>
</dbReference>
<dbReference type="InterPro" id="IPR029016">
    <property type="entry name" value="GAF-like_dom_sf"/>
</dbReference>
<dbReference type="HOGENOM" id="CLU_551779_0_0_7"/>
<dbReference type="Pfam" id="PF13185">
    <property type="entry name" value="GAF_2"/>
    <property type="match status" value="1"/>
</dbReference>
<feature type="domain" description="Guanylate cyclase" evidence="2">
    <location>
        <begin position="306"/>
        <end position="440"/>
    </location>
</feature>
<dbReference type="SMART" id="SM00044">
    <property type="entry name" value="CYCc"/>
    <property type="match status" value="1"/>
</dbReference>
<dbReference type="PANTHER" id="PTHR43081">
    <property type="entry name" value="ADENYLATE CYCLASE, TERMINAL-DIFFERENTIATION SPECIFIC-RELATED"/>
    <property type="match status" value="1"/>
</dbReference>
<organism evidence="3 4">
    <name type="scientific">Desulfatibacillum aliphaticivorans</name>
    <dbReference type="NCBI Taxonomy" id="218208"/>
    <lineage>
        <taxon>Bacteria</taxon>
        <taxon>Pseudomonadati</taxon>
        <taxon>Thermodesulfobacteriota</taxon>
        <taxon>Desulfobacteria</taxon>
        <taxon>Desulfobacterales</taxon>
        <taxon>Desulfatibacillaceae</taxon>
        <taxon>Desulfatibacillum</taxon>
    </lineage>
</organism>
<keyword evidence="4" id="KW-1185">Reference proteome</keyword>
<dbReference type="PROSITE" id="PS50125">
    <property type="entry name" value="GUANYLATE_CYCLASE_2"/>
    <property type="match status" value="1"/>
</dbReference>
<protein>
    <submittedName>
        <fullName evidence="3">Adenylate/guanylate cyclase with GAF sensor(S)</fullName>
    </submittedName>
</protein>
<sequence>MEKVDPTIRNTEKRIWHLILMSVAVILYLTLGILSLKFSGYWPSSTEGDIAPTFINYVIALSILILLFCAYVIYQQRNLLSFSRTFSIERKTRETLSRNVEVLRALLEVSSGINSQKDLPDILDTITQEMLTCFRADHSSIMLLDHRSKILATKASFGTGAEYAQDALIPLGKSIAGWVAANSQPLLLNGQVDISAFPGATQKERTISSSLCVPLKMAEKNVGVLNVNLVDRDWTFSEDDLKLLTIFANNAAVAIHNSLLLQEKERRIRLQTMLGQLHSPQIVAQLVDKIEDGQRPNVIREKVKLTILFSDIRGFSDMLNVAQAEDIMAFLDEFYNVMNKAVFDNEGSIDKFIGDEVMAFFGAPIALENPTDNGLRTAREMVTYFQELRYKFAKRSPAFARLGLGVGMNTGEVFVGNVGSKTRYEYTVIGTAVNLARRLCASAKGDQILTTQETLKHISYSVGAAHVGDMAFKGIRDKVHVHVIDMRRRKKGAA</sequence>
<evidence type="ECO:0000313" key="4">
    <source>
        <dbReference type="Proteomes" id="UP000000739"/>
    </source>
</evidence>
<dbReference type="InterPro" id="IPR029787">
    <property type="entry name" value="Nucleotide_cyclase"/>
</dbReference>
<dbReference type="eggNOG" id="COG2114">
    <property type="taxonomic scope" value="Bacteria"/>
</dbReference>
<dbReference type="InterPro" id="IPR050697">
    <property type="entry name" value="Adenylyl/Guanylyl_Cyclase_3/4"/>
</dbReference>
<reference evidence="3 4" key="1">
    <citation type="journal article" date="2012" name="Environ. Microbiol.">
        <title>The genome sequence of Desulfatibacillum alkenivorans AK-01: a blueprint for anaerobic alkane oxidation.</title>
        <authorList>
            <person name="Callaghan A.V."/>
            <person name="Morris B.E."/>
            <person name="Pereira I.A."/>
            <person name="McInerney M.J."/>
            <person name="Austin R.N."/>
            <person name="Groves J.T."/>
            <person name="Kukor J.J."/>
            <person name="Suflita J.M."/>
            <person name="Young L.Y."/>
            <person name="Zylstra G.J."/>
            <person name="Wawrik B."/>
        </authorList>
    </citation>
    <scope>NUCLEOTIDE SEQUENCE [LARGE SCALE GENOMIC DNA]</scope>
    <source>
        <strain evidence="3 4">AK-01</strain>
    </source>
</reference>